<evidence type="ECO:0000256" key="1">
    <source>
        <dbReference type="SAM" id="MobiDB-lite"/>
    </source>
</evidence>
<keyword evidence="4" id="KW-1185">Reference proteome</keyword>
<evidence type="ECO:0000313" key="4">
    <source>
        <dbReference type="Proteomes" id="UP001595715"/>
    </source>
</evidence>
<gene>
    <name evidence="3" type="primary">spoIIIAG</name>
    <name evidence="3" type="ORF">ACFOZ8_29850</name>
</gene>
<name>A0ABV8KCQ1_9BACL</name>
<sequence>MAKWLEGFEKLVGGGPGGEKRVRTMRWLLLIGAIGIGLVLFNSFLTVRTVDTTTEAAPTTQAAPGGGDQAAFLGGGGSEETPFDVIESRLESRLKEILEKIVGVGVVDVFVTVDSTEESVPGRDESESQDVTSEKDKNGGSRNITSITRDGTIVIYETEEGKKPFIVKTIKPRIRGVMIVAKGAENLTVRRLLLDAVQKGLDVPQNNISVIPRKHAS</sequence>
<proteinExistence type="predicted"/>
<dbReference type="RefSeq" id="WP_377722396.1">
    <property type="nucleotide sequence ID" value="NZ_JBHSAM010000036.1"/>
</dbReference>
<feature type="region of interest" description="Disordered" evidence="1">
    <location>
        <begin position="117"/>
        <end position="144"/>
    </location>
</feature>
<dbReference type="InterPro" id="IPR014195">
    <property type="entry name" value="Spore_III_AG"/>
</dbReference>
<keyword evidence="2" id="KW-0812">Transmembrane</keyword>
<keyword evidence="2" id="KW-0472">Membrane</keyword>
<organism evidence="3 4">
    <name type="scientific">Paenibacillus xanthanilyticus</name>
    <dbReference type="NCBI Taxonomy" id="1783531"/>
    <lineage>
        <taxon>Bacteria</taxon>
        <taxon>Bacillati</taxon>
        <taxon>Bacillota</taxon>
        <taxon>Bacilli</taxon>
        <taxon>Bacillales</taxon>
        <taxon>Paenibacillaceae</taxon>
        <taxon>Paenibacillus</taxon>
    </lineage>
</organism>
<feature type="transmembrane region" description="Helical" evidence="2">
    <location>
        <begin position="27"/>
        <end position="45"/>
    </location>
</feature>
<feature type="compositionally biased region" description="Basic and acidic residues" evidence="1">
    <location>
        <begin position="120"/>
        <end position="139"/>
    </location>
</feature>
<keyword evidence="2" id="KW-1133">Transmembrane helix</keyword>
<reference evidence="4" key="1">
    <citation type="journal article" date="2019" name="Int. J. Syst. Evol. Microbiol.">
        <title>The Global Catalogue of Microorganisms (GCM) 10K type strain sequencing project: providing services to taxonomists for standard genome sequencing and annotation.</title>
        <authorList>
            <consortium name="The Broad Institute Genomics Platform"/>
            <consortium name="The Broad Institute Genome Sequencing Center for Infectious Disease"/>
            <person name="Wu L."/>
            <person name="Ma J."/>
        </authorList>
    </citation>
    <scope>NUCLEOTIDE SEQUENCE [LARGE SCALE GENOMIC DNA]</scope>
    <source>
        <strain evidence="4">IBRC-M 10987</strain>
    </source>
</reference>
<accession>A0ABV8KCQ1</accession>
<protein>
    <submittedName>
        <fullName evidence="3">Stage III sporulation protein AG</fullName>
    </submittedName>
</protein>
<dbReference type="Proteomes" id="UP001595715">
    <property type="component" value="Unassembled WGS sequence"/>
</dbReference>
<evidence type="ECO:0000256" key="2">
    <source>
        <dbReference type="SAM" id="Phobius"/>
    </source>
</evidence>
<dbReference type="EMBL" id="JBHSAM010000036">
    <property type="protein sequence ID" value="MFC4103833.1"/>
    <property type="molecule type" value="Genomic_DNA"/>
</dbReference>
<comment type="caution">
    <text evidence="3">The sequence shown here is derived from an EMBL/GenBank/DDBJ whole genome shotgun (WGS) entry which is preliminary data.</text>
</comment>
<evidence type="ECO:0000313" key="3">
    <source>
        <dbReference type="EMBL" id="MFC4103833.1"/>
    </source>
</evidence>
<dbReference type="NCBIfam" id="TIGR02830">
    <property type="entry name" value="spore_III_AG"/>
    <property type="match status" value="1"/>
</dbReference>